<gene>
    <name evidence="2" type="ORF">L484_017949</name>
</gene>
<dbReference type="PROSITE" id="PS50846">
    <property type="entry name" value="HMA_2"/>
    <property type="match status" value="1"/>
</dbReference>
<dbReference type="Pfam" id="PF00403">
    <property type="entry name" value="HMA"/>
    <property type="match status" value="1"/>
</dbReference>
<dbReference type="SUPFAM" id="SSF55008">
    <property type="entry name" value="HMA, heavy metal-associated domain"/>
    <property type="match status" value="1"/>
</dbReference>
<dbReference type="Proteomes" id="UP000030645">
    <property type="component" value="Unassembled WGS sequence"/>
</dbReference>
<dbReference type="InterPro" id="IPR036163">
    <property type="entry name" value="HMA_dom_sf"/>
</dbReference>
<dbReference type="PANTHER" id="PTHR46932">
    <property type="entry name" value="HEAVY METAL-ASSOCIATED ISOPRENYLATED PLANT PROTEIN 47"/>
    <property type="match status" value="1"/>
</dbReference>
<keyword evidence="3" id="KW-1185">Reference proteome</keyword>
<dbReference type="OrthoDB" id="692882at2759"/>
<sequence length="76" mass="8030">MKQKIVMKVAMKCNKCRTKALKVVAAKDGVIYVGLEGEAKDKVVVIGDGVDAIDLAKALRKKMGGADIITIAAVTK</sequence>
<dbReference type="InterPro" id="IPR006121">
    <property type="entry name" value="HMA_dom"/>
</dbReference>
<reference evidence="3" key="1">
    <citation type="submission" date="2013-01" db="EMBL/GenBank/DDBJ databases">
        <title>Draft Genome Sequence of a Mulberry Tree, Morus notabilis C.K. Schneid.</title>
        <authorList>
            <person name="He N."/>
            <person name="Zhao S."/>
        </authorList>
    </citation>
    <scope>NUCLEOTIDE SEQUENCE</scope>
</reference>
<dbReference type="PANTHER" id="PTHR46932:SF12">
    <property type="entry name" value="HEAVY METAL-ASSOCIATED ISOPRENYLATED PLANT PROTEIN 47"/>
    <property type="match status" value="1"/>
</dbReference>
<organism evidence="2 3">
    <name type="scientific">Morus notabilis</name>
    <dbReference type="NCBI Taxonomy" id="981085"/>
    <lineage>
        <taxon>Eukaryota</taxon>
        <taxon>Viridiplantae</taxon>
        <taxon>Streptophyta</taxon>
        <taxon>Embryophyta</taxon>
        <taxon>Tracheophyta</taxon>
        <taxon>Spermatophyta</taxon>
        <taxon>Magnoliopsida</taxon>
        <taxon>eudicotyledons</taxon>
        <taxon>Gunneridae</taxon>
        <taxon>Pentapetalae</taxon>
        <taxon>rosids</taxon>
        <taxon>fabids</taxon>
        <taxon>Rosales</taxon>
        <taxon>Moraceae</taxon>
        <taxon>Moreae</taxon>
        <taxon>Morus</taxon>
    </lineage>
</organism>
<dbReference type="AlphaFoldDB" id="W9R241"/>
<dbReference type="GO" id="GO:0046872">
    <property type="term" value="F:metal ion binding"/>
    <property type="evidence" value="ECO:0007669"/>
    <property type="project" value="InterPro"/>
</dbReference>
<feature type="domain" description="HMA" evidence="1">
    <location>
        <begin position="2"/>
        <end position="71"/>
    </location>
</feature>
<evidence type="ECO:0000313" key="2">
    <source>
        <dbReference type="EMBL" id="EXB64617.1"/>
    </source>
</evidence>
<dbReference type="InterPro" id="IPR042885">
    <property type="entry name" value="HIPP47/16"/>
</dbReference>
<dbReference type="KEGG" id="mnt:21400932"/>
<dbReference type="eggNOG" id="ENOG502S8KS">
    <property type="taxonomic scope" value="Eukaryota"/>
</dbReference>
<protein>
    <recommendedName>
        <fullName evidence="1">HMA domain-containing protein</fullName>
    </recommendedName>
</protein>
<dbReference type="Gene3D" id="3.30.70.100">
    <property type="match status" value="1"/>
</dbReference>
<name>W9R241_9ROSA</name>
<dbReference type="EMBL" id="KE344502">
    <property type="protein sequence ID" value="EXB64617.1"/>
    <property type="molecule type" value="Genomic_DNA"/>
</dbReference>
<accession>W9R241</accession>
<evidence type="ECO:0000313" key="3">
    <source>
        <dbReference type="Proteomes" id="UP000030645"/>
    </source>
</evidence>
<evidence type="ECO:0000259" key="1">
    <source>
        <dbReference type="PROSITE" id="PS50846"/>
    </source>
</evidence>
<proteinExistence type="predicted"/>
<dbReference type="STRING" id="981085.W9R241"/>